<gene>
    <name evidence="1" type="ORF">AFUS01_LOCUS34317</name>
</gene>
<comment type="caution">
    <text evidence="1">The sequence shown here is derived from an EMBL/GenBank/DDBJ whole genome shotgun (WGS) entry which is preliminary data.</text>
</comment>
<keyword evidence="2" id="KW-1185">Reference proteome</keyword>
<protein>
    <recommendedName>
        <fullName evidence="3">Histidine kinase</fullName>
    </recommendedName>
</protein>
<sequence length="123" mass="13900">MVAFLKPKQEREALIEGKNEHLTHRIEDSDKELAIALGLKNEFISNINHEYNAPMTGIISMVQILRDHYDKFDDQVMVTTTSSLPFQMKELGFQELSYGIFSNHLLLAPKVTALQVAEVSGLP</sequence>
<evidence type="ECO:0008006" key="3">
    <source>
        <dbReference type="Google" id="ProtNLM"/>
    </source>
</evidence>
<dbReference type="CDD" id="cd00082">
    <property type="entry name" value="HisKA"/>
    <property type="match status" value="1"/>
</dbReference>
<accession>A0A8J2PCU1</accession>
<proteinExistence type="predicted"/>
<evidence type="ECO:0000313" key="2">
    <source>
        <dbReference type="Proteomes" id="UP000708208"/>
    </source>
</evidence>
<feature type="non-terminal residue" evidence="1">
    <location>
        <position position="1"/>
    </location>
</feature>
<dbReference type="AlphaFoldDB" id="A0A8J2PCU1"/>
<dbReference type="EMBL" id="CAJVCH010531825">
    <property type="protein sequence ID" value="CAG7824142.1"/>
    <property type="molecule type" value="Genomic_DNA"/>
</dbReference>
<dbReference type="Proteomes" id="UP000708208">
    <property type="component" value="Unassembled WGS sequence"/>
</dbReference>
<organism evidence="1 2">
    <name type="scientific">Allacma fusca</name>
    <dbReference type="NCBI Taxonomy" id="39272"/>
    <lineage>
        <taxon>Eukaryota</taxon>
        <taxon>Metazoa</taxon>
        <taxon>Ecdysozoa</taxon>
        <taxon>Arthropoda</taxon>
        <taxon>Hexapoda</taxon>
        <taxon>Collembola</taxon>
        <taxon>Symphypleona</taxon>
        <taxon>Sminthuridae</taxon>
        <taxon>Allacma</taxon>
    </lineage>
</organism>
<evidence type="ECO:0000313" key="1">
    <source>
        <dbReference type="EMBL" id="CAG7824142.1"/>
    </source>
</evidence>
<dbReference type="GO" id="GO:0000155">
    <property type="term" value="F:phosphorelay sensor kinase activity"/>
    <property type="evidence" value="ECO:0007669"/>
    <property type="project" value="InterPro"/>
</dbReference>
<reference evidence="1" key="1">
    <citation type="submission" date="2021-06" db="EMBL/GenBank/DDBJ databases">
        <authorList>
            <person name="Hodson N. C."/>
            <person name="Mongue J. A."/>
            <person name="Jaron S. K."/>
        </authorList>
    </citation>
    <scope>NUCLEOTIDE SEQUENCE</scope>
</reference>
<dbReference type="InterPro" id="IPR003661">
    <property type="entry name" value="HisK_dim/P_dom"/>
</dbReference>
<name>A0A8J2PCU1_9HEXA</name>